<dbReference type="CDD" id="cd00920">
    <property type="entry name" value="Cupredoxin"/>
    <property type="match status" value="1"/>
</dbReference>
<organism evidence="3 4">
    <name type="scientific">Escovopsis weberi</name>
    <dbReference type="NCBI Taxonomy" id="150374"/>
    <lineage>
        <taxon>Eukaryota</taxon>
        <taxon>Fungi</taxon>
        <taxon>Dikarya</taxon>
        <taxon>Ascomycota</taxon>
        <taxon>Pezizomycotina</taxon>
        <taxon>Sordariomycetes</taxon>
        <taxon>Hypocreomycetidae</taxon>
        <taxon>Hypocreales</taxon>
        <taxon>Hypocreaceae</taxon>
        <taxon>Escovopsis</taxon>
    </lineage>
</organism>
<dbReference type="InterPro" id="IPR052953">
    <property type="entry name" value="Ser-rich/MCO-related"/>
</dbReference>
<evidence type="ECO:0008006" key="5">
    <source>
        <dbReference type="Google" id="ProtNLM"/>
    </source>
</evidence>
<feature type="region of interest" description="Disordered" evidence="1">
    <location>
        <begin position="165"/>
        <end position="212"/>
    </location>
</feature>
<evidence type="ECO:0000256" key="1">
    <source>
        <dbReference type="SAM" id="MobiDB-lite"/>
    </source>
</evidence>
<feature type="chain" id="PRO_5005818857" description="GPI-anchored cupredoxin" evidence="2">
    <location>
        <begin position="22"/>
        <end position="235"/>
    </location>
</feature>
<dbReference type="OrthoDB" id="2331100at2759"/>
<reference evidence="3 4" key="1">
    <citation type="submission" date="2015-07" db="EMBL/GenBank/DDBJ databases">
        <title>The genome of the fungus Escovopsis weberi, a specialized disease agent of ant agriculture.</title>
        <authorList>
            <person name="de Man T.J."/>
            <person name="Stajich J.E."/>
            <person name="Kubicek C.P."/>
            <person name="Chenthamara K."/>
            <person name="Atanasova L."/>
            <person name="Druzhinina I.S."/>
            <person name="Birnbaum S."/>
            <person name="Barribeau S.M."/>
            <person name="Teiling C."/>
            <person name="Suen G."/>
            <person name="Currie C."/>
            <person name="Gerardo N.M."/>
        </authorList>
    </citation>
    <scope>NUCLEOTIDE SEQUENCE [LARGE SCALE GENOMIC DNA]</scope>
</reference>
<dbReference type="Proteomes" id="UP000053831">
    <property type="component" value="Unassembled WGS sequence"/>
</dbReference>
<dbReference type="PANTHER" id="PTHR34883">
    <property type="entry name" value="SERINE-RICH PROTEIN, PUTATIVE-RELATED-RELATED"/>
    <property type="match status" value="1"/>
</dbReference>
<dbReference type="InterPro" id="IPR008972">
    <property type="entry name" value="Cupredoxin"/>
</dbReference>
<feature type="compositionally biased region" description="Gly residues" evidence="1">
    <location>
        <begin position="195"/>
        <end position="206"/>
    </location>
</feature>
<feature type="compositionally biased region" description="Low complexity" evidence="1">
    <location>
        <begin position="171"/>
        <end position="194"/>
    </location>
</feature>
<keyword evidence="4" id="KW-1185">Reference proteome</keyword>
<evidence type="ECO:0000313" key="3">
    <source>
        <dbReference type="EMBL" id="KOS22908.1"/>
    </source>
</evidence>
<dbReference type="SUPFAM" id="SSF49503">
    <property type="entry name" value="Cupredoxins"/>
    <property type="match status" value="1"/>
</dbReference>
<protein>
    <recommendedName>
        <fullName evidence="5">GPI-anchored cupredoxin</fullName>
    </recommendedName>
</protein>
<keyword evidence="2" id="KW-0732">Signal</keyword>
<accession>A0A0M8N117</accession>
<name>A0A0M8N117_ESCWE</name>
<proteinExistence type="predicted"/>
<dbReference type="STRING" id="150374.A0A0M8N117"/>
<feature type="signal peptide" evidence="2">
    <location>
        <begin position="1"/>
        <end position="21"/>
    </location>
</feature>
<dbReference type="PANTHER" id="PTHR34883:SF15">
    <property type="entry name" value="EXTRACELLULAR SERINE-RICH PROTEIN"/>
    <property type="match status" value="1"/>
</dbReference>
<comment type="caution">
    <text evidence="3">The sequence shown here is derived from an EMBL/GenBank/DDBJ whole genome shotgun (WGS) entry which is preliminary data.</text>
</comment>
<evidence type="ECO:0000313" key="4">
    <source>
        <dbReference type="Proteomes" id="UP000053831"/>
    </source>
</evidence>
<sequence length="235" mass="23296">MRSTSLRAASAALAMAMAASAAFIRVDVGKDGLVFTPDTIKPAKGDTVEFHFFGPNHTVTQGTFDNPCQPPKDGGFFSGFQPPSGSNTEADNVFQVMINNTDPLFVYCSQPVFSHCKSGMVLAINPSDSQTLDAYKKGAGSVDSAGIPDSVSSWALVAASKAQVTDDSKTGSSSSGSSGSSSASPSSGSGSSSSSGGGLYGGGGSSSSGSSEAGHIGASLSGVAALALGMAVLLL</sequence>
<dbReference type="EMBL" id="LGSR01000002">
    <property type="protein sequence ID" value="KOS22908.1"/>
    <property type="molecule type" value="Genomic_DNA"/>
</dbReference>
<gene>
    <name evidence="3" type="ORF">ESCO_003949</name>
</gene>
<evidence type="ECO:0000256" key="2">
    <source>
        <dbReference type="SAM" id="SignalP"/>
    </source>
</evidence>
<dbReference type="AlphaFoldDB" id="A0A0M8N117"/>
<dbReference type="Gene3D" id="2.60.40.420">
    <property type="entry name" value="Cupredoxins - blue copper proteins"/>
    <property type="match status" value="1"/>
</dbReference>